<keyword evidence="9" id="KW-1185">Reference proteome</keyword>
<feature type="region of interest" description="Disordered" evidence="7">
    <location>
        <begin position="103"/>
        <end position="123"/>
    </location>
</feature>
<dbReference type="Proteomes" id="UP001158576">
    <property type="component" value="Chromosome PAR"/>
</dbReference>
<evidence type="ECO:0000256" key="6">
    <source>
        <dbReference type="ARBA" id="ARBA00030134"/>
    </source>
</evidence>
<evidence type="ECO:0000256" key="3">
    <source>
        <dbReference type="ARBA" id="ARBA00023015"/>
    </source>
</evidence>
<reference evidence="8 9" key="1">
    <citation type="submission" date="2021-04" db="EMBL/GenBank/DDBJ databases">
        <authorList>
            <person name="Bliznina A."/>
        </authorList>
    </citation>
    <scope>NUCLEOTIDE SEQUENCE [LARGE SCALE GENOMIC DNA]</scope>
</reference>
<evidence type="ECO:0000256" key="4">
    <source>
        <dbReference type="ARBA" id="ARBA00023163"/>
    </source>
</evidence>
<keyword evidence="3" id="KW-0805">Transcription regulation</keyword>
<organism evidence="8 9">
    <name type="scientific">Oikopleura dioica</name>
    <name type="common">Tunicate</name>
    <dbReference type="NCBI Taxonomy" id="34765"/>
    <lineage>
        <taxon>Eukaryota</taxon>
        <taxon>Metazoa</taxon>
        <taxon>Chordata</taxon>
        <taxon>Tunicata</taxon>
        <taxon>Appendicularia</taxon>
        <taxon>Copelata</taxon>
        <taxon>Oikopleuridae</taxon>
        <taxon>Oikopleura</taxon>
    </lineage>
</organism>
<evidence type="ECO:0000256" key="1">
    <source>
        <dbReference type="ARBA" id="ARBA00004123"/>
    </source>
</evidence>
<protein>
    <recommendedName>
        <fullName evidence="6">Cofactor required for Sp1 transcriptional activation subunit 6</fullName>
    </recommendedName>
</protein>
<dbReference type="InterPro" id="IPR019313">
    <property type="entry name" value="Mediator_Med17"/>
</dbReference>
<keyword evidence="5" id="KW-0539">Nucleus</keyword>
<proteinExistence type="inferred from homology"/>
<comment type="similarity">
    <text evidence="2">Belongs to the Mediator complex subunit 17 family.</text>
</comment>
<accession>A0ABN7SA85</accession>
<keyword evidence="4" id="KW-0804">Transcription</keyword>
<evidence type="ECO:0000256" key="5">
    <source>
        <dbReference type="ARBA" id="ARBA00023242"/>
    </source>
</evidence>
<name>A0ABN7SA85_OIKDI</name>
<gene>
    <name evidence="8" type="ORF">OKIOD_LOCUS4497</name>
</gene>
<dbReference type="PANTHER" id="PTHR13114:SF7">
    <property type="entry name" value="MEDIATOR OF RNA POLYMERASE II TRANSCRIPTION SUBUNIT 17"/>
    <property type="match status" value="1"/>
</dbReference>
<evidence type="ECO:0000256" key="2">
    <source>
        <dbReference type="ARBA" id="ARBA00005635"/>
    </source>
</evidence>
<sequence>MQNDVQLAIEGQKECFIQEIALNGQETWIQPMSMSEQFGRATQRIDFGKELQDNNEVEVKKEVEASPTKAEPKENPWDEVRKSIFEALTEVRVLHDVLAVLNHNTNPAPPANPQQQPGQPPQKILQLASISGPASSSTEQLRASSVAAKKKSFLLASKVIKEGAERLERNEKQPDFHQELQYLRQHYRLRRKGEKILGDLSFRTAGSSYPALGEFEVIRDADCSRENCPLKIRLPHELQNMAWLSIKLVRCDINDSLKVDLSKVTKEETVSTYHHVISTKYKQKGYLEELRQAQHSLFTRELFSQLCREVSCYRPIVPIYMIGDHISTQIFPDTKLIIELCRKPFKAGDEMPFDRSSERRWFCLEQHLTKLLREHHAASKSCPAPHPTIATMGMTKKQRIAATKPYNLPRIERMRKTVPMIHKIIEAAKHAELLRRVEEELDSIAKEIAEPNIHIHWPIIQNPVHTSIKVHFSVAGYEMCTKQFGMHSMLLNVGINGCTAIQRDGNIVELGTDTAEMRRVIEGELLSLQVACLAGLVRIIDWTVLSSSKGCLLLAPPSSSQSITGRVSVRTENRKIRVYIEEKTTNSTPSSDLLLDPKWKVLTDNEWREVDWEKLAGANFVGKMDLMLSCLCKAVTDKVHNNP</sequence>
<dbReference type="EMBL" id="OU015568">
    <property type="protein sequence ID" value="CAG5091258.1"/>
    <property type="molecule type" value="Genomic_DNA"/>
</dbReference>
<evidence type="ECO:0000313" key="8">
    <source>
        <dbReference type="EMBL" id="CAG5091258.1"/>
    </source>
</evidence>
<evidence type="ECO:0000256" key="7">
    <source>
        <dbReference type="SAM" id="MobiDB-lite"/>
    </source>
</evidence>
<comment type="subcellular location">
    <subcellularLocation>
        <location evidence="1">Nucleus</location>
    </subcellularLocation>
</comment>
<evidence type="ECO:0000313" key="9">
    <source>
        <dbReference type="Proteomes" id="UP001158576"/>
    </source>
</evidence>
<dbReference type="PANTHER" id="PTHR13114">
    <property type="entry name" value="MEDIATOR OF RNA POLYMERASE II TRANSCRIPTION SUBUNIT 17"/>
    <property type="match status" value="1"/>
</dbReference>